<protein>
    <submittedName>
        <fullName evidence="1">Uncharacterized protein</fullName>
    </submittedName>
</protein>
<dbReference type="EMBL" id="CP007139">
    <property type="protein sequence ID" value="AIE84947.1"/>
    <property type="molecule type" value="Genomic_DNA"/>
</dbReference>
<dbReference type="OrthoDB" id="9806858at2"/>
<dbReference type="Proteomes" id="UP000027982">
    <property type="component" value="Chromosome"/>
</dbReference>
<dbReference type="RefSeq" id="WP_025226445.1">
    <property type="nucleotide sequence ID" value="NZ_CP007139.1"/>
</dbReference>
<organism evidence="1 2">
    <name type="scientific">Fimbriimonas ginsengisoli Gsoil 348</name>
    <dbReference type="NCBI Taxonomy" id="661478"/>
    <lineage>
        <taxon>Bacteria</taxon>
        <taxon>Bacillati</taxon>
        <taxon>Armatimonadota</taxon>
        <taxon>Fimbriimonadia</taxon>
        <taxon>Fimbriimonadales</taxon>
        <taxon>Fimbriimonadaceae</taxon>
        <taxon>Fimbriimonas</taxon>
    </lineage>
</organism>
<name>A0A068NNG1_FIMGI</name>
<sequence>MQFYNLKTRSHVEIPESDVRKKKMTRKTKTGEQTRYALTATYEGTPLYKFVNEATYTSSNAKEVE</sequence>
<gene>
    <name evidence="1" type="ORF">OP10G_1579</name>
</gene>
<reference evidence="1 2" key="1">
    <citation type="journal article" date="2014" name="PLoS ONE">
        <title>The first complete genome sequence of the class fimbriimonadia in the phylum armatimonadetes.</title>
        <authorList>
            <person name="Hu Z.Y."/>
            <person name="Wang Y.Z."/>
            <person name="Im W.T."/>
            <person name="Wang S.Y."/>
            <person name="Zhao G.P."/>
            <person name="Zheng H.J."/>
            <person name="Quan Z.X."/>
        </authorList>
    </citation>
    <scope>NUCLEOTIDE SEQUENCE [LARGE SCALE GENOMIC DNA]</scope>
    <source>
        <strain evidence="1">Gsoil 348</strain>
    </source>
</reference>
<dbReference type="KEGG" id="fgi:OP10G_1579"/>
<proteinExistence type="predicted"/>
<dbReference type="STRING" id="661478.OP10G_1579"/>
<keyword evidence="2" id="KW-1185">Reference proteome</keyword>
<dbReference type="HOGENOM" id="CLU_2843410_0_0_0"/>
<dbReference type="AlphaFoldDB" id="A0A068NNG1"/>
<evidence type="ECO:0000313" key="1">
    <source>
        <dbReference type="EMBL" id="AIE84947.1"/>
    </source>
</evidence>
<accession>A0A068NNG1</accession>
<evidence type="ECO:0000313" key="2">
    <source>
        <dbReference type="Proteomes" id="UP000027982"/>
    </source>
</evidence>